<dbReference type="InterPro" id="IPR041698">
    <property type="entry name" value="Methyltransf_25"/>
</dbReference>
<dbReference type="PANTHER" id="PTHR12843">
    <property type="entry name" value="PROTEIN-LYSINE N-METHYLTRANSFERASE METTL10"/>
    <property type="match status" value="1"/>
</dbReference>
<dbReference type="Gene3D" id="3.40.50.150">
    <property type="entry name" value="Vaccinia Virus protein VP39"/>
    <property type="match status" value="1"/>
</dbReference>
<dbReference type="PANTHER" id="PTHR12843:SF5">
    <property type="entry name" value="EEF1A LYSINE METHYLTRANSFERASE 2"/>
    <property type="match status" value="1"/>
</dbReference>
<sequence>MSRKSHWEQIYATRSAEQLSWHQDRPELSLRLIRACATARETRIIDVGGGSSTLVDHLIDTGYTNVAVLDLAQHPLDQASARLGDRARAVEWIIADLTRFDPPHTWDIWHDRAFFHFLTEPEERNRYRNTLTKALVPGGHAIIATFAPTGPERCSGLDVVRYSAESLLDELGPEFELLNACEERHTTPDGVIQPFTYGLLRRSGPGS</sequence>
<evidence type="ECO:0000313" key="3">
    <source>
        <dbReference type="Proteomes" id="UP000702544"/>
    </source>
</evidence>
<proteinExistence type="predicted"/>
<evidence type="ECO:0000259" key="1">
    <source>
        <dbReference type="Pfam" id="PF13649"/>
    </source>
</evidence>
<keyword evidence="2" id="KW-0489">Methyltransferase</keyword>
<dbReference type="EMBL" id="JAACAK010000108">
    <property type="protein sequence ID" value="NIR75933.1"/>
    <property type="molecule type" value="Genomic_DNA"/>
</dbReference>
<dbReference type="AlphaFoldDB" id="A0AAE5CCH5"/>
<protein>
    <submittedName>
        <fullName evidence="2">Class I SAM-dependent methyltransferase</fullName>
    </submittedName>
</protein>
<feature type="domain" description="Methyltransferase" evidence="1">
    <location>
        <begin position="44"/>
        <end position="139"/>
    </location>
</feature>
<keyword evidence="2" id="KW-0808">Transferase</keyword>
<dbReference type="CDD" id="cd02440">
    <property type="entry name" value="AdoMet_MTases"/>
    <property type="match status" value="1"/>
</dbReference>
<dbReference type="Proteomes" id="UP000702544">
    <property type="component" value="Unassembled WGS sequence"/>
</dbReference>
<evidence type="ECO:0000313" key="2">
    <source>
        <dbReference type="EMBL" id="NIR75933.1"/>
    </source>
</evidence>
<dbReference type="SUPFAM" id="SSF53335">
    <property type="entry name" value="S-adenosyl-L-methionine-dependent methyltransferases"/>
    <property type="match status" value="1"/>
</dbReference>
<dbReference type="Pfam" id="PF13649">
    <property type="entry name" value="Methyltransf_25"/>
    <property type="match status" value="1"/>
</dbReference>
<dbReference type="GO" id="GO:0008168">
    <property type="term" value="F:methyltransferase activity"/>
    <property type="evidence" value="ECO:0007669"/>
    <property type="project" value="UniProtKB-KW"/>
</dbReference>
<reference evidence="2 3" key="1">
    <citation type="submission" date="2020-01" db="EMBL/GenBank/DDBJ databases">
        <title>Genomes assembled from Gulf of Kutch pelagic sediment metagenomes.</title>
        <authorList>
            <person name="Chandrashekar M."/>
            <person name="Mahajan M.S."/>
            <person name="Dave K.J."/>
            <person name="Vatsa P."/>
            <person name="Nathani N.M."/>
        </authorList>
    </citation>
    <scope>NUCLEOTIDE SEQUENCE [LARGE SCALE GENOMIC DNA]</scope>
    <source>
        <strain evidence="2">KS3-K002</strain>
    </source>
</reference>
<name>A0AAE5CCH5_9BACT</name>
<organism evidence="2 3">
    <name type="scientific">Candidatus Kutchimonas denitrificans</name>
    <dbReference type="NCBI Taxonomy" id="3056748"/>
    <lineage>
        <taxon>Bacteria</taxon>
        <taxon>Pseudomonadati</taxon>
        <taxon>Gemmatimonadota</taxon>
        <taxon>Gemmatimonadia</taxon>
        <taxon>Candidatus Palauibacterales</taxon>
        <taxon>Candidatus Palauibacteraceae</taxon>
        <taxon>Candidatus Kutchimonas</taxon>
    </lineage>
</organism>
<dbReference type="GO" id="GO:0032259">
    <property type="term" value="P:methylation"/>
    <property type="evidence" value="ECO:0007669"/>
    <property type="project" value="UniProtKB-KW"/>
</dbReference>
<gene>
    <name evidence="2" type="ORF">GWO12_12625</name>
</gene>
<dbReference type="InterPro" id="IPR029063">
    <property type="entry name" value="SAM-dependent_MTases_sf"/>
</dbReference>
<accession>A0AAE5CCH5</accession>
<comment type="caution">
    <text evidence="2">The sequence shown here is derived from an EMBL/GenBank/DDBJ whole genome shotgun (WGS) entry which is preliminary data.</text>
</comment>